<dbReference type="PROSITE" id="PS50937">
    <property type="entry name" value="HTH_MERR_2"/>
    <property type="match status" value="1"/>
</dbReference>
<dbReference type="GO" id="GO:0003700">
    <property type="term" value="F:DNA-binding transcription factor activity"/>
    <property type="evidence" value="ECO:0007669"/>
    <property type="project" value="InterPro"/>
</dbReference>
<dbReference type="EMBL" id="LR134318">
    <property type="protein sequence ID" value="VEF08817.1"/>
    <property type="molecule type" value="Genomic_DNA"/>
</dbReference>
<evidence type="ECO:0000256" key="3">
    <source>
        <dbReference type="ARBA" id="ARBA00023163"/>
    </source>
</evidence>
<accession>A0A448DPS8</accession>
<evidence type="ECO:0000259" key="4">
    <source>
        <dbReference type="PROSITE" id="PS50937"/>
    </source>
</evidence>
<dbReference type="Proteomes" id="UP000281909">
    <property type="component" value="Chromosome"/>
</dbReference>
<feature type="domain" description="HTH merR-type" evidence="4">
    <location>
        <begin position="22"/>
        <end position="91"/>
    </location>
</feature>
<dbReference type="InterPro" id="IPR009061">
    <property type="entry name" value="DNA-bd_dom_put_sf"/>
</dbReference>
<proteinExistence type="predicted"/>
<dbReference type="PANTHER" id="PTHR30204:SF67">
    <property type="entry name" value="HTH-TYPE TRANSCRIPTIONAL REGULATOR MLRA-RELATED"/>
    <property type="match status" value="1"/>
</dbReference>
<keyword evidence="1" id="KW-0805">Transcription regulation</keyword>
<dbReference type="PANTHER" id="PTHR30204">
    <property type="entry name" value="REDOX-CYCLING DRUG-SENSING TRANSCRIPTIONAL ACTIVATOR SOXR"/>
    <property type="match status" value="1"/>
</dbReference>
<dbReference type="Gene3D" id="1.10.1660.10">
    <property type="match status" value="1"/>
</dbReference>
<organism evidence="5 6">
    <name type="scientific">Pseudomonas fluorescens</name>
    <dbReference type="NCBI Taxonomy" id="294"/>
    <lineage>
        <taxon>Bacteria</taxon>
        <taxon>Pseudomonadati</taxon>
        <taxon>Pseudomonadota</taxon>
        <taxon>Gammaproteobacteria</taxon>
        <taxon>Pseudomonadales</taxon>
        <taxon>Pseudomonadaceae</taxon>
        <taxon>Pseudomonas</taxon>
    </lineage>
</organism>
<dbReference type="InterPro" id="IPR000551">
    <property type="entry name" value="MerR-type_HTH_dom"/>
</dbReference>
<evidence type="ECO:0000313" key="5">
    <source>
        <dbReference type="EMBL" id="VEF08817.1"/>
    </source>
</evidence>
<reference evidence="5 6" key="1">
    <citation type="submission" date="2018-12" db="EMBL/GenBank/DDBJ databases">
        <authorList>
            <consortium name="Pathogen Informatics"/>
        </authorList>
    </citation>
    <scope>NUCLEOTIDE SEQUENCE [LARGE SCALE GENOMIC DNA]</scope>
    <source>
        <strain evidence="5 6">NCTC9428</strain>
    </source>
</reference>
<dbReference type="OrthoDB" id="9800334at2"/>
<evidence type="ECO:0000313" key="6">
    <source>
        <dbReference type="Proteomes" id="UP000281909"/>
    </source>
</evidence>
<dbReference type="SUPFAM" id="SSF46955">
    <property type="entry name" value="Putative DNA-binding domain"/>
    <property type="match status" value="1"/>
</dbReference>
<gene>
    <name evidence="5" type="primary">ycgE_1</name>
    <name evidence="5" type="ORF">NCTC9428_00954</name>
</gene>
<evidence type="ECO:0000256" key="1">
    <source>
        <dbReference type="ARBA" id="ARBA00023015"/>
    </source>
</evidence>
<name>A0A448DPS8_PSEFL</name>
<dbReference type="InterPro" id="IPR047057">
    <property type="entry name" value="MerR_fam"/>
</dbReference>
<dbReference type="Gene3D" id="3.40.50.280">
    <property type="entry name" value="Cobalamin-binding domain"/>
    <property type="match status" value="1"/>
</dbReference>
<evidence type="ECO:0000256" key="2">
    <source>
        <dbReference type="ARBA" id="ARBA00023125"/>
    </source>
</evidence>
<dbReference type="SMART" id="SM00422">
    <property type="entry name" value="HTH_MERR"/>
    <property type="match status" value="1"/>
</dbReference>
<dbReference type="GO" id="GO:0003677">
    <property type="term" value="F:DNA binding"/>
    <property type="evidence" value="ECO:0007669"/>
    <property type="project" value="UniProtKB-KW"/>
</dbReference>
<sequence length="319" mass="35811">MPATTDALLVPQVAFSLEREELFPIREVARLTGINPVTLRAWERRYGLIQPTRTVSGHRLYSMADIERVRNIVEWIDRGVAVSKIGRILARTEPLKALAHIISDDLVQADYQQWQHQVQRAISSFDDQELDRVYAQIFSSYSLAVVFQDILMPLWRALLQRQDAFGQTSEWLFFDGFLRARVLQRIVALRGAQPRRVVVSALAGQCRELELLVAALFLSSSDSGVRVLTTGQPFDELTLICEKTRPEALVLFSNHAPSADLPRRLQRLALSLDCQLLLAGDAADLAQESLADGPIGCIGNEGTTMRQRLMQFLSGKLDT</sequence>
<dbReference type="RefSeq" id="WP_126360274.1">
    <property type="nucleotide sequence ID" value="NZ_LR134318.1"/>
</dbReference>
<protein>
    <submittedName>
        <fullName evidence="5">MerR family transcriptional regulator</fullName>
    </submittedName>
</protein>
<keyword evidence="3" id="KW-0804">Transcription</keyword>
<dbReference type="AlphaFoldDB" id="A0A448DPS8"/>
<dbReference type="Pfam" id="PF13411">
    <property type="entry name" value="MerR_1"/>
    <property type="match status" value="1"/>
</dbReference>
<keyword evidence="2" id="KW-0238">DNA-binding</keyword>
<dbReference type="CDD" id="cd01104">
    <property type="entry name" value="HTH_MlrA-CarA"/>
    <property type="match status" value="1"/>
</dbReference>